<dbReference type="AlphaFoldDB" id="A0A3E0HF51"/>
<proteinExistence type="predicted"/>
<dbReference type="Gene3D" id="1.20.58.220">
    <property type="entry name" value="Phosphate transport system protein phou homolog 2, domain 2"/>
    <property type="match status" value="1"/>
</dbReference>
<dbReference type="SUPFAM" id="SSF109755">
    <property type="entry name" value="PhoU-like"/>
    <property type="match status" value="1"/>
</dbReference>
<dbReference type="OrthoDB" id="9814256at2"/>
<comment type="caution">
    <text evidence="1">The sequence shown here is derived from an EMBL/GenBank/DDBJ whole genome shotgun (WGS) entry which is preliminary data.</text>
</comment>
<organism evidence="1 2">
    <name type="scientific">Kutzneria buriramensis</name>
    <dbReference type="NCBI Taxonomy" id="1045776"/>
    <lineage>
        <taxon>Bacteria</taxon>
        <taxon>Bacillati</taxon>
        <taxon>Actinomycetota</taxon>
        <taxon>Actinomycetes</taxon>
        <taxon>Pseudonocardiales</taxon>
        <taxon>Pseudonocardiaceae</taxon>
        <taxon>Kutzneria</taxon>
    </lineage>
</organism>
<sequence length="194" mass="21039">MRQVSGVELTEVCESVADVIDLATSALVEADLVAAQQVLTATTPAARLAETTAVLVGRCRLAHGELPETIAAVTELERMHDLARHIAEVVHRHVDRPVLSDPLRQRFAAMGEVARRMTLAAACVLYYGDRGYLVAVSAAASEMHRFLVLADRHDAALVGQFYEQYADHAVHLAMHFAGAGADRNPLATADRFSR</sequence>
<evidence type="ECO:0000313" key="2">
    <source>
        <dbReference type="Proteomes" id="UP000256269"/>
    </source>
</evidence>
<protein>
    <submittedName>
        <fullName evidence="1">Phosphate transport system protein</fullName>
    </submittedName>
</protein>
<reference evidence="1 2" key="1">
    <citation type="submission" date="2018-08" db="EMBL/GenBank/DDBJ databases">
        <title>Genomic Encyclopedia of Archaeal and Bacterial Type Strains, Phase II (KMG-II): from individual species to whole genera.</title>
        <authorList>
            <person name="Goeker M."/>
        </authorList>
    </citation>
    <scope>NUCLEOTIDE SEQUENCE [LARGE SCALE GENOMIC DNA]</scope>
    <source>
        <strain evidence="1 2">DSM 45791</strain>
    </source>
</reference>
<evidence type="ECO:0000313" key="1">
    <source>
        <dbReference type="EMBL" id="REH43852.1"/>
    </source>
</evidence>
<dbReference type="EMBL" id="QUNO01000009">
    <property type="protein sequence ID" value="REH43852.1"/>
    <property type="molecule type" value="Genomic_DNA"/>
</dbReference>
<dbReference type="InterPro" id="IPR038078">
    <property type="entry name" value="PhoU-like_sf"/>
</dbReference>
<dbReference type="Proteomes" id="UP000256269">
    <property type="component" value="Unassembled WGS sequence"/>
</dbReference>
<keyword evidence="2" id="KW-1185">Reference proteome</keyword>
<name>A0A3E0HF51_9PSEU</name>
<dbReference type="RefSeq" id="WP_116177263.1">
    <property type="nucleotide sequence ID" value="NZ_CP144375.1"/>
</dbReference>
<accession>A0A3E0HF51</accession>
<gene>
    <name evidence="1" type="ORF">BCF44_109398</name>
</gene>